<proteinExistence type="predicted"/>
<evidence type="ECO:0000313" key="2">
    <source>
        <dbReference type="EMBL" id="CEM10885.1"/>
    </source>
</evidence>
<gene>
    <name evidence="2" type="ORF">Cvel_16338</name>
</gene>
<name>A0A0G4FDI6_9ALVE</name>
<sequence length="154" mass="17363">MAGQPGRVKAGGGKSCNGLAERLWVSSLRGATQTRKVSAKKELCVDGLTRAQAIKRGTNHYYATAAERPPQMEGESKREWLQRIYPWEACKSFFDGEEDDELLEQDLLWVVDHRLFFLGIMDFGFHPPVQQKGTATGKRKRQGGDRGPAKRAWR</sequence>
<dbReference type="AlphaFoldDB" id="A0A0G4FDI6"/>
<reference evidence="2" key="1">
    <citation type="submission" date="2014-11" db="EMBL/GenBank/DDBJ databases">
        <authorList>
            <person name="Otto D Thomas"/>
            <person name="Naeem Raeece"/>
        </authorList>
    </citation>
    <scope>NUCLEOTIDE SEQUENCE</scope>
</reference>
<protein>
    <submittedName>
        <fullName evidence="2">Uncharacterized protein</fullName>
    </submittedName>
</protein>
<organism evidence="2">
    <name type="scientific">Chromera velia CCMP2878</name>
    <dbReference type="NCBI Taxonomy" id="1169474"/>
    <lineage>
        <taxon>Eukaryota</taxon>
        <taxon>Sar</taxon>
        <taxon>Alveolata</taxon>
        <taxon>Colpodellida</taxon>
        <taxon>Chromeraceae</taxon>
        <taxon>Chromera</taxon>
    </lineage>
</organism>
<dbReference type="VEuPathDB" id="CryptoDB:Cvel_16338"/>
<accession>A0A0G4FDI6</accession>
<evidence type="ECO:0000256" key="1">
    <source>
        <dbReference type="SAM" id="MobiDB-lite"/>
    </source>
</evidence>
<feature type="region of interest" description="Disordered" evidence="1">
    <location>
        <begin position="129"/>
        <end position="154"/>
    </location>
</feature>
<dbReference type="EMBL" id="CDMZ01000280">
    <property type="protein sequence ID" value="CEM10885.1"/>
    <property type="molecule type" value="Genomic_DNA"/>
</dbReference>